<sequence length="726" mass="79562">MAGPNLLIGNGEVLAKPTDRKTGGSNPSRFVYTMEQARARLAPALAEIALALDQLPAGAKPYGQGTVVMTIHPRHLAKTRMPHHLLKYANLKMLGSKGAWIVPERDLPGREKQTPQAAAEVYLAAQSDTLRMLKRLLMDDQANKELQRDFRTIERIRLLQPAERLLNLEGDDAQVDLEIVLHGEGSDDVLLDSLEAYAADCGVQVGRSKLLSVRGLVFMPAVAPRAKLDSFALFTALRAVRRLPELRMNRPTIRTQAEGEAPALPQLDCVDPSLRVVVFDGGLGVKDFGRWCKEEVPALLDSTKADYLLHGNEVTSALLFGPADQGAVLPQPYFNVEHHRVIGSANEVDVDLYDCMHRVDAVLRSGEVDFANLSLGPRMCMDDDQPHAWTAMLDRHLGKGRTFMTVAVGNDGTLQNDKGRIQPPADAVNALTVGSASSRSEFMWGRADYSCYGPGRTPGLVKPDGLAFGGTSQEPLVLLNPFARGLTGVQGTSYAAPLALRTAAGARALCAKPLTATALRALMIHKAERSENDDRRQVGWGRFASNPEDLLTCGDHEVSILYQGHIKAGGRMRIRVPVPPVAMGVKLTITATFCFSSPVDPADPVSYTQHGLTIYFKRKDDDPVPFFSLGDHEGEQELRADGNKWETVLHKTAQFEASELLDTYFDVDHGARRRGMAVENKHTASLPYVLVVTVASAKGEQIYQLVRQRYTQLLPVELRTRIRLGT</sequence>
<evidence type="ECO:0000259" key="2">
    <source>
        <dbReference type="Pfam" id="PF00082"/>
    </source>
</evidence>
<dbReference type="Proteomes" id="UP000318199">
    <property type="component" value="Unassembled WGS sequence"/>
</dbReference>
<feature type="region of interest" description="Disordered" evidence="1">
    <location>
        <begin position="1"/>
        <end position="26"/>
    </location>
</feature>
<dbReference type="InterPro" id="IPR036852">
    <property type="entry name" value="Peptidase_S8/S53_dom_sf"/>
</dbReference>
<comment type="caution">
    <text evidence="3">The sequence shown here is derived from an EMBL/GenBank/DDBJ whole genome shotgun (WGS) entry which is preliminary data.</text>
</comment>
<dbReference type="CDD" id="cd04847">
    <property type="entry name" value="Peptidases_S8_Subtilisin_like_2"/>
    <property type="match status" value="1"/>
</dbReference>
<dbReference type="EMBL" id="VOBQ01000008">
    <property type="protein sequence ID" value="TWO71532.1"/>
    <property type="molecule type" value="Genomic_DNA"/>
</dbReference>
<dbReference type="SUPFAM" id="SSF52743">
    <property type="entry name" value="Subtilisin-like"/>
    <property type="match status" value="1"/>
</dbReference>
<dbReference type="GO" id="GO:0006508">
    <property type="term" value="P:proteolysis"/>
    <property type="evidence" value="ECO:0007669"/>
    <property type="project" value="InterPro"/>
</dbReference>
<evidence type="ECO:0000256" key="1">
    <source>
        <dbReference type="SAM" id="MobiDB-lite"/>
    </source>
</evidence>
<evidence type="ECO:0000313" key="3">
    <source>
        <dbReference type="EMBL" id="TWO71532.1"/>
    </source>
</evidence>
<evidence type="ECO:0000313" key="4">
    <source>
        <dbReference type="Proteomes" id="UP000318199"/>
    </source>
</evidence>
<name>A0A562ZSF6_9BURK</name>
<dbReference type="InterPro" id="IPR000209">
    <property type="entry name" value="Peptidase_S8/S53_dom"/>
</dbReference>
<organism evidence="3 4">
    <name type="scientific">Caenimonas sedimenti</name>
    <dbReference type="NCBI Taxonomy" id="2596921"/>
    <lineage>
        <taxon>Bacteria</taxon>
        <taxon>Pseudomonadati</taxon>
        <taxon>Pseudomonadota</taxon>
        <taxon>Betaproteobacteria</taxon>
        <taxon>Burkholderiales</taxon>
        <taxon>Comamonadaceae</taxon>
        <taxon>Caenimonas</taxon>
    </lineage>
</organism>
<dbReference type="OrthoDB" id="5495859at2"/>
<protein>
    <submittedName>
        <fullName evidence="3">S8 family peptidase</fullName>
    </submittedName>
</protein>
<dbReference type="Pfam" id="PF00082">
    <property type="entry name" value="Peptidase_S8"/>
    <property type="match status" value="1"/>
</dbReference>
<dbReference type="GO" id="GO:0004252">
    <property type="term" value="F:serine-type endopeptidase activity"/>
    <property type="evidence" value="ECO:0007669"/>
    <property type="project" value="InterPro"/>
</dbReference>
<keyword evidence="4" id="KW-1185">Reference proteome</keyword>
<dbReference type="AlphaFoldDB" id="A0A562ZSF6"/>
<proteinExistence type="predicted"/>
<reference evidence="3 4" key="1">
    <citation type="submission" date="2019-07" db="EMBL/GenBank/DDBJ databases">
        <title>Caenimonas sedimenti sp. nov., isolated from activated sludge.</title>
        <authorList>
            <person name="Xu J."/>
        </authorList>
    </citation>
    <scope>NUCLEOTIDE SEQUENCE [LARGE SCALE GENOMIC DNA]</scope>
    <source>
        <strain evidence="3 4">HX-9-20</strain>
    </source>
</reference>
<gene>
    <name evidence="3" type="ORF">FN976_11510</name>
</gene>
<feature type="domain" description="Peptidase S8/S53" evidence="2">
    <location>
        <begin position="304"/>
        <end position="541"/>
    </location>
</feature>
<dbReference type="InterPro" id="IPR034074">
    <property type="entry name" value="Y4bN_pept_dom"/>
</dbReference>
<dbReference type="RefSeq" id="WP_145893145.1">
    <property type="nucleotide sequence ID" value="NZ_VOBQ01000008.1"/>
</dbReference>
<accession>A0A562ZSF6</accession>
<dbReference type="Gene3D" id="3.40.50.200">
    <property type="entry name" value="Peptidase S8/S53 domain"/>
    <property type="match status" value="1"/>
</dbReference>